<protein>
    <recommendedName>
        <fullName evidence="3 9">Gluconokinase</fullName>
        <ecNumber evidence="3 9">2.7.1.12</ecNumber>
    </recommendedName>
</protein>
<evidence type="ECO:0000256" key="1">
    <source>
        <dbReference type="ARBA" id="ARBA00004761"/>
    </source>
</evidence>
<dbReference type="EC" id="2.7.1.12" evidence="3 9"/>
<keyword evidence="11" id="KW-1185">Reference proteome</keyword>
<evidence type="ECO:0000313" key="11">
    <source>
        <dbReference type="Proteomes" id="UP000433071"/>
    </source>
</evidence>
<dbReference type="Pfam" id="PF13671">
    <property type="entry name" value="AAA_33"/>
    <property type="match status" value="1"/>
</dbReference>
<evidence type="ECO:0000256" key="6">
    <source>
        <dbReference type="ARBA" id="ARBA00022777"/>
    </source>
</evidence>
<accession>A0A6I3MDZ9</accession>
<dbReference type="OrthoDB" id="9795716at2"/>
<dbReference type="PANTHER" id="PTHR43442">
    <property type="entry name" value="GLUCONOKINASE-RELATED"/>
    <property type="match status" value="1"/>
</dbReference>
<dbReference type="GO" id="GO:0005524">
    <property type="term" value="F:ATP binding"/>
    <property type="evidence" value="ECO:0007669"/>
    <property type="project" value="UniProtKB-KW"/>
</dbReference>
<dbReference type="EMBL" id="WMLB01000046">
    <property type="protein sequence ID" value="MTH70412.1"/>
    <property type="molecule type" value="Genomic_DNA"/>
</dbReference>
<dbReference type="Gene3D" id="3.40.50.300">
    <property type="entry name" value="P-loop containing nucleotide triphosphate hydrolases"/>
    <property type="match status" value="1"/>
</dbReference>
<comment type="similarity">
    <text evidence="2 9">Belongs to the gluconokinase GntK/GntV family.</text>
</comment>
<comment type="pathway">
    <text evidence="1">Carbohydrate acid metabolism.</text>
</comment>
<dbReference type="CDD" id="cd02021">
    <property type="entry name" value="GntK"/>
    <property type="match status" value="1"/>
</dbReference>
<proteinExistence type="inferred from homology"/>
<dbReference type="GO" id="GO:0046316">
    <property type="term" value="F:gluconokinase activity"/>
    <property type="evidence" value="ECO:0007669"/>
    <property type="project" value="UniProtKB-EC"/>
</dbReference>
<evidence type="ECO:0000256" key="4">
    <source>
        <dbReference type="ARBA" id="ARBA00022679"/>
    </source>
</evidence>
<keyword evidence="4 9" id="KW-0808">Transferase</keyword>
<evidence type="ECO:0000256" key="5">
    <source>
        <dbReference type="ARBA" id="ARBA00022741"/>
    </source>
</evidence>
<keyword evidence="5 9" id="KW-0547">Nucleotide-binding</keyword>
<name>A0A6I3MDZ9_9MICO</name>
<keyword evidence="6 9" id="KW-0418">Kinase</keyword>
<dbReference type="NCBIfam" id="TIGR01313">
    <property type="entry name" value="therm_gnt_kin"/>
    <property type="match status" value="1"/>
</dbReference>
<comment type="catalytic activity">
    <reaction evidence="8 9">
        <text>D-gluconate + ATP = 6-phospho-D-gluconate + ADP + H(+)</text>
        <dbReference type="Rhea" id="RHEA:19433"/>
        <dbReference type="ChEBI" id="CHEBI:15378"/>
        <dbReference type="ChEBI" id="CHEBI:18391"/>
        <dbReference type="ChEBI" id="CHEBI:30616"/>
        <dbReference type="ChEBI" id="CHEBI:58759"/>
        <dbReference type="ChEBI" id="CHEBI:456216"/>
        <dbReference type="EC" id="2.7.1.12"/>
    </reaction>
</comment>
<evidence type="ECO:0000256" key="8">
    <source>
        <dbReference type="ARBA" id="ARBA00048090"/>
    </source>
</evidence>
<dbReference type="GO" id="GO:0005737">
    <property type="term" value="C:cytoplasm"/>
    <property type="evidence" value="ECO:0007669"/>
    <property type="project" value="TreeGrafter"/>
</dbReference>
<dbReference type="Proteomes" id="UP000433071">
    <property type="component" value="Unassembled WGS sequence"/>
</dbReference>
<evidence type="ECO:0000313" key="10">
    <source>
        <dbReference type="EMBL" id="MTH70412.1"/>
    </source>
</evidence>
<gene>
    <name evidence="10" type="ORF">GJ743_18775</name>
</gene>
<dbReference type="GO" id="GO:0005975">
    <property type="term" value="P:carbohydrate metabolic process"/>
    <property type="evidence" value="ECO:0007669"/>
    <property type="project" value="InterPro"/>
</dbReference>
<evidence type="ECO:0000256" key="3">
    <source>
        <dbReference type="ARBA" id="ARBA00012054"/>
    </source>
</evidence>
<evidence type="ECO:0000256" key="7">
    <source>
        <dbReference type="ARBA" id="ARBA00022840"/>
    </source>
</evidence>
<dbReference type="InterPro" id="IPR006001">
    <property type="entry name" value="Therm_gnt_kin"/>
</dbReference>
<reference evidence="10 11" key="1">
    <citation type="submission" date="2019-11" db="EMBL/GenBank/DDBJ databases">
        <title>Agromyces kandeliae sp. nov., isolated from mangrove soil.</title>
        <authorList>
            <person name="Wang R."/>
        </authorList>
    </citation>
    <scope>NUCLEOTIDE SEQUENCE [LARGE SCALE GENOMIC DNA]</scope>
    <source>
        <strain evidence="10 11">JCM 11433</strain>
    </source>
</reference>
<comment type="caution">
    <text evidence="10">The sequence shown here is derived from an EMBL/GenBank/DDBJ whole genome shotgun (WGS) entry which is preliminary data.</text>
</comment>
<dbReference type="InterPro" id="IPR027417">
    <property type="entry name" value="P-loop_NTPase"/>
</dbReference>
<evidence type="ECO:0000256" key="2">
    <source>
        <dbReference type="ARBA" id="ARBA00008420"/>
    </source>
</evidence>
<evidence type="ECO:0000256" key="9">
    <source>
        <dbReference type="RuleBase" id="RU363066"/>
    </source>
</evidence>
<organism evidence="10 11">
    <name type="scientific">Agromyces bracchium</name>
    <dbReference type="NCBI Taxonomy" id="88376"/>
    <lineage>
        <taxon>Bacteria</taxon>
        <taxon>Bacillati</taxon>
        <taxon>Actinomycetota</taxon>
        <taxon>Actinomycetes</taxon>
        <taxon>Micrococcales</taxon>
        <taxon>Microbacteriaceae</taxon>
        <taxon>Agromyces</taxon>
    </lineage>
</organism>
<dbReference type="PANTHER" id="PTHR43442:SF3">
    <property type="entry name" value="GLUCONOKINASE-RELATED"/>
    <property type="match status" value="1"/>
</dbReference>
<dbReference type="AlphaFoldDB" id="A0A6I3MDZ9"/>
<sequence>MGVSGAGKSTVGQALADGLSLVFVDADSLHPRSNVAKMAAGTPLDDDDRFPWLMRVGLELQRDGAAGVVVACSALKRQYRDLIRERAPHAFFVHLSAGERVLADRIAARPDHFMPASLLGSQLATLEELGDDEAGVTVDCSLPVAELMREVILALGAVEGAEEVRLL</sequence>
<dbReference type="SUPFAM" id="SSF52540">
    <property type="entry name" value="P-loop containing nucleoside triphosphate hydrolases"/>
    <property type="match status" value="1"/>
</dbReference>
<keyword evidence="7 9" id="KW-0067">ATP-binding</keyword>